<comment type="caution">
    <text evidence="1">The sequence shown here is derived from an EMBL/GenBank/DDBJ whole genome shotgun (WGS) entry which is preliminary data.</text>
</comment>
<proteinExistence type="predicted"/>
<name>A0A6L8LJZ7_9RHOB</name>
<reference evidence="1 2" key="1">
    <citation type="submission" date="2020-01" db="EMBL/GenBank/DDBJ databases">
        <authorList>
            <person name="Chen S."/>
        </authorList>
    </citation>
    <scope>NUCLEOTIDE SEQUENCE [LARGE SCALE GENOMIC DNA]</scope>
    <source>
        <strain evidence="1 2">GS-10</strain>
    </source>
</reference>
<dbReference type="Proteomes" id="UP000479043">
    <property type="component" value="Unassembled WGS sequence"/>
</dbReference>
<protein>
    <submittedName>
        <fullName evidence="1">Uncharacterized protein</fullName>
    </submittedName>
</protein>
<dbReference type="EMBL" id="WWEN01000004">
    <property type="protein sequence ID" value="MYM55963.1"/>
    <property type="molecule type" value="Genomic_DNA"/>
</dbReference>
<organism evidence="1 2">
    <name type="scientific">Thalassovita mangrovi</name>
    <dbReference type="NCBI Taxonomy" id="2692236"/>
    <lineage>
        <taxon>Bacteria</taxon>
        <taxon>Pseudomonadati</taxon>
        <taxon>Pseudomonadota</taxon>
        <taxon>Alphaproteobacteria</taxon>
        <taxon>Rhodobacterales</taxon>
        <taxon>Roseobacteraceae</taxon>
        <taxon>Thalassovita</taxon>
    </lineage>
</organism>
<gene>
    <name evidence="1" type="ORF">GR167_11670</name>
</gene>
<dbReference type="InterPro" id="IPR029044">
    <property type="entry name" value="Nucleotide-diphossugar_trans"/>
</dbReference>
<dbReference type="AlphaFoldDB" id="A0A6L8LJZ7"/>
<dbReference type="Gene3D" id="3.90.550.10">
    <property type="entry name" value="Spore Coat Polysaccharide Biosynthesis Protein SpsA, Chain A"/>
    <property type="match status" value="1"/>
</dbReference>
<dbReference type="SUPFAM" id="SSF53448">
    <property type="entry name" value="Nucleotide-diphospho-sugar transferases"/>
    <property type="match status" value="1"/>
</dbReference>
<sequence length="505" mass="57941">MDSLIKAMNDIETRADCISEPEEFGILVTGYNRPGHLESVLSSLQKQGHTDKTHVWIDGTQKRSEYADVAAKSVQVARQFPVREVVETRGHLGIEKLMLDALDQMSQRYRSVLVLEDDCFPLQNGVDRFRKALAEVADRPDVYSVYGHPFGTEPENERDFTRFQGWGWAAHSDQIQNLLPELKRLFMLTEAEYLDYIATNMTDDIRRRLHRTPGRDVLNVLKMFYSWDSATSFVTARRRLLHRRTEPKAVVNTGIIEGIGHFTQDSQRLRNPPLNMITLEEAWDHYDKPLYHRSILIIGHPRGGTMFTAKMLGQMGFDIGHERNGADGFASWMLTVDTQNAPYAMHPIAENRRNLQWDNLILPTRDIAAAAPSVMRENCYAPPSYQFRRDEIRKKFGLDLDDLSNDFERAVASIVYWMRMAYEMKPDLVFRIEDQPEKLQDYAARLRPEAAGVTLDTNPVNANKLYKGVTYPKPDIDPSDWAALPDSLKAEVSWYCDTFGYASPL</sequence>
<evidence type="ECO:0000313" key="1">
    <source>
        <dbReference type="EMBL" id="MYM55963.1"/>
    </source>
</evidence>
<keyword evidence="2" id="KW-1185">Reference proteome</keyword>
<accession>A0A6L8LJZ7</accession>
<evidence type="ECO:0000313" key="2">
    <source>
        <dbReference type="Proteomes" id="UP000479043"/>
    </source>
</evidence>